<keyword evidence="4" id="KW-1185">Reference proteome</keyword>
<feature type="non-terminal residue" evidence="3">
    <location>
        <position position="156"/>
    </location>
</feature>
<accession>A0AAV2QG84</accession>
<name>A0AAV2QG84_MEGNR</name>
<proteinExistence type="predicted"/>
<comment type="caution">
    <text evidence="3">The sequence shown here is derived from an EMBL/GenBank/DDBJ whole genome shotgun (WGS) entry which is preliminary data.</text>
</comment>
<feature type="chain" id="PRO_5043976966" evidence="2">
    <location>
        <begin position="26"/>
        <end position="156"/>
    </location>
</feature>
<keyword evidence="2" id="KW-0732">Signal</keyword>
<feature type="signal peptide" evidence="2">
    <location>
        <begin position="1"/>
        <end position="25"/>
    </location>
</feature>
<feature type="region of interest" description="Disordered" evidence="1">
    <location>
        <begin position="109"/>
        <end position="156"/>
    </location>
</feature>
<gene>
    <name evidence="3" type="ORF">MNOR_LOCUS11448</name>
</gene>
<dbReference type="Proteomes" id="UP001497623">
    <property type="component" value="Unassembled WGS sequence"/>
</dbReference>
<sequence>MQVYTWVHIGTVVFLTCLLTTATEAFSIDGYFKLIALTAKKRDFWRKLFGGNDIGFHIYPYFFEDRVQPPEVPIITSKPGIPHPIGQHPLFQKQKNKFHPLIFTPQHGHPMPQSRFSSSPHQRFHQGRPFHQPQSSFKSSYSSYVQTEEDGAHEIP</sequence>
<dbReference type="AlphaFoldDB" id="A0AAV2QG84"/>
<protein>
    <submittedName>
        <fullName evidence="3">Uncharacterized protein</fullName>
    </submittedName>
</protein>
<evidence type="ECO:0000256" key="2">
    <source>
        <dbReference type="SAM" id="SignalP"/>
    </source>
</evidence>
<dbReference type="EMBL" id="CAXKWB010006021">
    <property type="protein sequence ID" value="CAL4081014.1"/>
    <property type="molecule type" value="Genomic_DNA"/>
</dbReference>
<evidence type="ECO:0000313" key="3">
    <source>
        <dbReference type="EMBL" id="CAL4081014.1"/>
    </source>
</evidence>
<organism evidence="3 4">
    <name type="scientific">Meganyctiphanes norvegica</name>
    <name type="common">Northern krill</name>
    <name type="synonym">Thysanopoda norvegica</name>
    <dbReference type="NCBI Taxonomy" id="48144"/>
    <lineage>
        <taxon>Eukaryota</taxon>
        <taxon>Metazoa</taxon>
        <taxon>Ecdysozoa</taxon>
        <taxon>Arthropoda</taxon>
        <taxon>Crustacea</taxon>
        <taxon>Multicrustacea</taxon>
        <taxon>Malacostraca</taxon>
        <taxon>Eumalacostraca</taxon>
        <taxon>Eucarida</taxon>
        <taxon>Euphausiacea</taxon>
        <taxon>Euphausiidae</taxon>
        <taxon>Meganyctiphanes</taxon>
    </lineage>
</organism>
<reference evidence="3 4" key="1">
    <citation type="submission" date="2024-05" db="EMBL/GenBank/DDBJ databases">
        <authorList>
            <person name="Wallberg A."/>
        </authorList>
    </citation>
    <scope>NUCLEOTIDE SEQUENCE [LARGE SCALE GENOMIC DNA]</scope>
</reference>
<evidence type="ECO:0000313" key="4">
    <source>
        <dbReference type="Proteomes" id="UP001497623"/>
    </source>
</evidence>
<feature type="compositionally biased region" description="Low complexity" evidence="1">
    <location>
        <begin position="135"/>
        <end position="144"/>
    </location>
</feature>
<evidence type="ECO:0000256" key="1">
    <source>
        <dbReference type="SAM" id="MobiDB-lite"/>
    </source>
</evidence>